<reference evidence="6" key="1">
    <citation type="submission" date="2014-02" db="EMBL/GenBank/DDBJ databases">
        <title>Characterization of wound-inducible cinnamate glucosyltransferases in sweet potato.</title>
        <authorList>
            <person name="Kobayashi Y."/>
            <person name="Nozue M."/>
            <person name="Shimosaka S."/>
            <person name="Taguchi G."/>
        </authorList>
    </citation>
    <scope>NUCLEOTIDE SEQUENCE</scope>
</reference>
<evidence type="ECO:0000256" key="3">
    <source>
        <dbReference type="ARBA" id="ARBA00022679"/>
    </source>
</evidence>
<sequence length="478" mass="52846">MGSENGGVPPLHVFMVSFPGQGHVNPLLRLGKRLAGKGLLVTFSAPEHVGVEMRKANAKISEEPTPYGDGFIRFEFFDDEFDPHGPHGADLDFQLDQMERVGSVKLSGILDRHEKQGRPVSCLINNPFIPWVSDVAEKHGIPSAVLWVQSCASFSAYYHYQNKLVPFPTETEPFLDVQLPCMPLLKYDEFPSFLHPSSQYKFLARAILHQFANLSKPFRVLMETFQELEPEVIEYMSKLCPIKPVGPLFLTPGGAGAGADVRGDFVKVDNCTEWLDSKAESSVVYISFGSIVILKQEQVDEIAHGLMNSGLSFLWVRKPPPPAFAPTVLPDGFLEKVGDNGKVVQWCSQEQVLAHPSVACFMTHCGWNSSMEAITSGVPVVAFPGWGDQVTDAKFLVDVFKIGVRLSRGDAEDRIITRDEVEKCLIEATRGEKAAEMKENALKWKKKAEEAVAPGGSSDRNLEEFVDEIRNKCGGGKH</sequence>
<proteinExistence type="evidence at transcript level"/>
<dbReference type="FunFam" id="3.40.50.2000:FF:000019">
    <property type="entry name" value="Glycosyltransferase"/>
    <property type="match status" value="1"/>
</dbReference>
<dbReference type="GO" id="GO:0080043">
    <property type="term" value="F:quercetin 3-O-glucosyltransferase activity"/>
    <property type="evidence" value="ECO:0007669"/>
    <property type="project" value="TreeGrafter"/>
</dbReference>
<name>A0A1B4XK95_IPOBA</name>
<dbReference type="EC" id="2.4.1.-" evidence="5"/>
<organism evidence="6">
    <name type="scientific">Ipomoea batatas</name>
    <name type="common">Sweet potato</name>
    <name type="synonym">Convolvulus batatas</name>
    <dbReference type="NCBI Taxonomy" id="4120"/>
    <lineage>
        <taxon>Eukaryota</taxon>
        <taxon>Viridiplantae</taxon>
        <taxon>Streptophyta</taxon>
        <taxon>Embryophyta</taxon>
        <taxon>Tracheophyta</taxon>
        <taxon>Spermatophyta</taxon>
        <taxon>Magnoliopsida</taxon>
        <taxon>eudicotyledons</taxon>
        <taxon>Gunneridae</taxon>
        <taxon>Pentapetalae</taxon>
        <taxon>asterids</taxon>
        <taxon>lamiids</taxon>
        <taxon>Solanales</taxon>
        <taxon>Convolvulaceae</taxon>
        <taxon>Ipomoeeae</taxon>
        <taxon>Ipomoea</taxon>
    </lineage>
</organism>
<accession>A0A1B4XK95</accession>
<dbReference type="AlphaFoldDB" id="A0A1B4XK95"/>
<dbReference type="PANTHER" id="PTHR11926">
    <property type="entry name" value="GLUCOSYL/GLUCURONOSYL TRANSFERASES"/>
    <property type="match status" value="1"/>
</dbReference>
<comment type="similarity">
    <text evidence="1 4">Belongs to the UDP-glycosyltransferase family.</text>
</comment>
<keyword evidence="2 4" id="KW-0328">Glycosyltransferase</keyword>
<evidence type="ECO:0000256" key="4">
    <source>
        <dbReference type="RuleBase" id="RU003718"/>
    </source>
</evidence>
<evidence type="ECO:0000256" key="1">
    <source>
        <dbReference type="ARBA" id="ARBA00009995"/>
    </source>
</evidence>
<dbReference type="FunFam" id="3.40.50.2000:FF:000101">
    <property type="entry name" value="Glycosyltransferase"/>
    <property type="match status" value="1"/>
</dbReference>
<dbReference type="PROSITE" id="PS00375">
    <property type="entry name" value="UDPGT"/>
    <property type="match status" value="1"/>
</dbReference>
<dbReference type="PANTHER" id="PTHR11926:SF986">
    <property type="entry name" value="UDP-GLYCOSYLTRANSFERASE 84A1"/>
    <property type="match status" value="1"/>
</dbReference>
<dbReference type="CDD" id="cd03784">
    <property type="entry name" value="GT1_Gtf-like"/>
    <property type="match status" value="1"/>
</dbReference>
<keyword evidence="3 4" id="KW-0808">Transferase</keyword>
<dbReference type="EMBL" id="AB909370">
    <property type="protein sequence ID" value="BAV35235.1"/>
    <property type="molecule type" value="mRNA"/>
</dbReference>
<gene>
    <name evidence="6" type="primary">IbGT1</name>
</gene>
<dbReference type="InterPro" id="IPR035595">
    <property type="entry name" value="UDP_glycos_trans_CS"/>
</dbReference>
<evidence type="ECO:0000256" key="2">
    <source>
        <dbReference type="ARBA" id="ARBA00022676"/>
    </source>
</evidence>
<dbReference type="Gene3D" id="3.40.50.2000">
    <property type="entry name" value="Glycogen Phosphorylase B"/>
    <property type="match status" value="2"/>
</dbReference>
<dbReference type="InterPro" id="IPR002213">
    <property type="entry name" value="UDP_glucos_trans"/>
</dbReference>
<dbReference type="SUPFAM" id="SSF53756">
    <property type="entry name" value="UDP-Glycosyltransferase/glycogen phosphorylase"/>
    <property type="match status" value="1"/>
</dbReference>
<dbReference type="Pfam" id="PF00201">
    <property type="entry name" value="UDPGT"/>
    <property type="match status" value="1"/>
</dbReference>
<dbReference type="GO" id="GO:0080044">
    <property type="term" value="F:quercetin 7-O-glucosyltransferase activity"/>
    <property type="evidence" value="ECO:0007669"/>
    <property type="project" value="TreeGrafter"/>
</dbReference>
<evidence type="ECO:0000256" key="5">
    <source>
        <dbReference type="RuleBase" id="RU362057"/>
    </source>
</evidence>
<evidence type="ECO:0000313" key="6">
    <source>
        <dbReference type="EMBL" id="BAV35235.1"/>
    </source>
</evidence>
<protein>
    <recommendedName>
        <fullName evidence="5">Glycosyltransferase</fullName>
        <ecNumber evidence="5">2.4.1.-</ecNumber>
    </recommendedName>
</protein>